<dbReference type="InterPro" id="IPR007604">
    <property type="entry name" value="CP2"/>
</dbReference>
<reference evidence="3" key="3">
    <citation type="submission" date="2025-09" db="UniProtKB">
        <authorList>
            <consortium name="Ensembl"/>
        </authorList>
    </citation>
    <scope>IDENTIFICATION</scope>
</reference>
<accession>A0A4W5KZ73</accession>
<dbReference type="AlphaFoldDB" id="A0A4W5KZ73"/>
<dbReference type="GO" id="GO:0005634">
    <property type="term" value="C:nucleus"/>
    <property type="evidence" value="ECO:0007669"/>
    <property type="project" value="UniProtKB-SubCell"/>
</dbReference>
<name>A0A4W5KZ73_9TELE</name>
<reference evidence="3" key="2">
    <citation type="submission" date="2025-08" db="UniProtKB">
        <authorList>
            <consortium name="Ensembl"/>
        </authorList>
    </citation>
    <scope>IDENTIFICATION</scope>
</reference>
<keyword evidence="4" id="KW-1185">Reference proteome</keyword>
<organism evidence="3 4">
    <name type="scientific">Hucho hucho</name>
    <name type="common">huchen</name>
    <dbReference type="NCBI Taxonomy" id="62062"/>
    <lineage>
        <taxon>Eukaryota</taxon>
        <taxon>Metazoa</taxon>
        <taxon>Chordata</taxon>
        <taxon>Craniata</taxon>
        <taxon>Vertebrata</taxon>
        <taxon>Euteleostomi</taxon>
        <taxon>Actinopterygii</taxon>
        <taxon>Neopterygii</taxon>
        <taxon>Teleostei</taxon>
        <taxon>Protacanthopterygii</taxon>
        <taxon>Salmoniformes</taxon>
        <taxon>Salmonidae</taxon>
        <taxon>Salmoninae</taxon>
        <taxon>Hucho</taxon>
    </lineage>
</organism>
<dbReference type="Ensembl" id="ENSHHUT00000016250.1">
    <property type="protein sequence ID" value="ENSHHUP00000015695.1"/>
    <property type="gene ID" value="ENSHHUG00000009787.1"/>
</dbReference>
<evidence type="ECO:0000313" key="4">
    <source>
        <dbReference type="Proteomes" id="UP000314982"/>
    </source>
</evidence>
<dbReference type="Proteomes" id="UP000314982">
    <property type="component" value="Unassembled WGS sequence"/>
</dbReference>
<keyword evidence="1" id="KW-0539">Nucleus</keyword>
<dbReference type="GO" id="GO:0000978">
    <property type="term" value="F:RNA polymerase II cis-regulatory region sequence-specific DNA binding"/>
    <property type="evidence" value="ECO:0007669"/>
    <property type="project" value="TreeGrafter"/>
</dbReference>
<dbReference type="PROSITE" id="PS51968">
    <property type="entry name" value="GRH_CP2_DB"/>
    <property type="match status" value="1"/>
</dbReference>
<reference evidence="4" key="1">
    <citation type="submission" date="2018-06" db="EMBL/GenBank/DDBJ databases">
        <title>Genome assembly of Danube salmon.</title>
        <authorList>
            <person name="Macqueen D.J."/>
            <person name="Gundappa M.K."/>
        </authorList>
    </citation>
    <scope>NUCLEOTIDE SEQUENCE [LARGE SCALE GENOMIC DNA]</scope>
</reference>
<dbReference type="PANTHER" id="PTHR11037">
    <property type="entry name" value="TRANSCRIPTION FACTOR CP2"/>
    <property type="match status" value="1"/>
</dbReference>
<sequence>MVYLNKGQFYPISLQGVDSLSSNKVKTVVMAVFENDKSAEIQLRCWNHWHARQPTVKQRVIDIGIQPLPCTHKHMHRNSNRNLPLHLKQVSMTGRFY</sequence>
<dbReference type="PANTHER" id="PTHR11037:SF6">
    <property type="entry name" value="GRAINYHEAD-LIKE PROTEIN 3 HOMOLOG"/>
    <property type="match status" value="1"/>
</dbReference>
<dbReference type="Pfam" id="PF04516">
    <property type="entry name" value="CP2"/>
    <property type="match status" value="1"/>
</dbReference>
<comment type="subcellular location">
    <subcellularLocation>
        <location evidence="1">Nucleus</location>
    </subcellularLocation>
</comment>
<dbReference type="InterPro" id="IPR040167">
    <property type="entry name" value="TF_CP2-like"/>
</dbReference>
<proteinExistence type="predicted"/>
<feature type="domain" description="Grh/CP2 DB" evidence="2">
    <location>
        <begin position="1"/>
        <end position="97"/>
    </location>
</feature>
<protein>
    <recommendedName>
        <fullName evidence="2">Grh/CP2 DB domain-containing protein</fullName>
    </recommendedName>
</protein>
<dbReference type="GO" id="GO:0001228">
    <property type="term" value="F:DNA-binding transcription activator activity, RNA polymerase II-specific"/>
    <property type="evidence" value="ECO:0007669"/>
    <property type="project" value="TreeGrafter"/>
</dbReference>
<dbReference type="GeneTree" id="ENSGT00940000157970"/>
<evidence type="ECO:0000313" key="3">
    <source>
        <dbReference type="Ensembl" id="ENSHHUP00000015695.1"/>
    </source>
</evidence>
<evidence type="ECO:0000256" key="1">
    <source>
        <dbReference type="PROSITE-ProRule" id="PRU01313"/>
    </source>
</evidence>
<keyword evidence="1" id="KW-0238">DNA-binding</keyword>
<evidence type="ECO:0000259" key="2">
    <source>
        <dbReference type="PROSITE" id="PS51968"/>
    </source>
</evidence>